<protein>
    <submittedName>
        <fullName evidence="1">Uncharacterized protein</fullName>
    </submittedName>
</protein>
<organism evidence="1 2">
    <name type="scientific">Agathobacter ruminis</name>
    <dbReference type="NCBI Taxonomy" id="1712665"/>
    <lineage>
        <taxon>Bacteria</taxon>
        <taxon>Bacillati</taxon>
        <taxon>Bacillota</taxon>
        <taxon>Clostridia</taxon>
        <taxon>Lachnospirales</taxon>
        <taxon>Lachnospiraceae</taxon>
        <taxon>Agathobacter</taxon>
    </lineage>
</organism>
<keyword evidence="2" id="KW-1185">Reference proteome</keyword>
<gene>
    <name evidence="1" type="ORF">CSX02_02485</name>
</gene>
<evidence type="ECO:0000313" key="1">
    <source>
        <dbReference type="EMBL" id="PHU38422.1"/>
    </source>
</evidence>
<evidence type="ECO:0000313" key="2">
    <source>
        <dbReference type="Proteomes" id="UP000224563"/>
    </source>
</evidence>
<reference evidence="1 2" key="2">
    <citation type="submission" date="2017-10" db="EMBL/GenBank/DDBJ databases">
        <authorList>
            <person name="Banno H."/>
            <person name="Chua N.-H."/>
        </authorList>
    </citation>
    <scope>NUCLEOTIDE SEQUENCE [LARGE SCALE GENOMIC DNA]</scope>
    <source>
        <strain evidence="1 2">JK623</strain>
    </source>
</reference>
<comment type="caution">
    <text evidence="1">The sequence shown here is derived from an EMBL/GenBank/DDBJ whole genome shotgun (WGS) entry which is preliminary data.</text>
</comment>
<dbReference type="EMBL" id="PDYG01000008">
    <property type="protein sequence ID" value="PHU38422.1"/>
    <property type="molecule type" value="Genomic_DNA"/>
</dbReference>
<dbReference type="AlphaFoldDB" id="A0A2G3E565"/>
<proteinExistence type="predicted"/>
<sequence>MSDSKAGYSIAAKFYARIMIHGNMLDAIRYYNSKIREEKYNKNWKKHMVNLNDIVNRFTPGAKGKVKGVKFVFENSNYIIKADMPSGYLRIYDKKAKMYTKIDGTPSRSLEETHFKIMKRKEMRK</sequence>
<reference evidence="1 2" key="1">
    <citation type="submission" date="2017-10" db="EMBL/GenBank/DDBJ databases">
        <title>Resolving the taxonomy of Roseburia spp., Eubacterium rectale and Agathobacter spp. through phylogenomic analysis.</title>
        <authorList>
            <person name="Sheridan P.O."/>
            <person name="Walker A.W."/>
            <person name="Duncan S.H."/>
            <person name="Scott K.P."/>
            <person name="Toole P.W.O."/>
            <person name="Luis P."/>
            <person name="Flint H.J."/>
        </authorList>
    </citation>
    <scope>NUCLEOTIDE SEQUENCE [LARGE SCALE GENOMIC DNA]</scope>
    <source>
        <strain evidence="1 2">JK623</strain>
    </source>
</reference>
<dbReference type="RefSeq" id="WP_099385509.1">
    <property type="nucleotide sequence ID" value="NZ_JANSWH010000051.1"/>
</dbReference>
<accession>A0A2G3E565</accession>
<dbReference type="Proteomes" id="UP000224563">
    <property type="component" value="Unassembled WGS sequence"/>
</dbReference>
<name>A0A2G3E565_9FIRM</name>